<dbReference type="GO" id="GO:0051726">
    <property type="term" value="P:regulation of cell cycle"/>
    <property type="evidence" value="ECO:0007669"/>
    <property type="project" value="TreeGrafter"/>
</dbReference>
<comment type="subcellular location">
    <subcellularLocation>
        <location evidence="1">Nucleus</location>
    </subcellularLocation>
</comment>
<dbReference type="Proteomes" id="UP000011014">
    <property type="component" value="Unassembled WGS sequence"/>
</dbReference>
<protein>
    <recommendedName>
        <fullName evidence="4">DIRP domain-containing protein</fullName>
    </recommendedName>
</protein>
<evidence type="ECO:0000256" key="3">
    <source>
        <dbReference type="ARBA" id="ARBA00023242"/>
    </source>
</evidence>
<evidence type="ECO:0000313" key="6">
    <source>
        <dbReference type="EMBL" id="CBY30762.1"/>
    </source>
</evidence>
<keyword evidence="7" id="KW-1185">Reference proteome</keyword>
<comment type="similarity">
    <text evidence="2">Belongs to the lin-9 family.</text>
</comment>
<evidence type="ECO:0000313" key="5">
    <source>
        <dbReference type="EMBL" id="CBY24123.1"/>
    </source>
</evidence>
<sequence>MSNRRNEERLHDFLVKLPKAHRWAVHEFFYSDIDHAIFESESEFKLCLKETFPQLHGKRLRRVEWNMIRKLLGKPRRFSTSFLEEERDSLKSKRDKIRVLQRGGTLNSEQLQDLPRSIPAILPVGTRVTCKVNLQPRSDDLLATGTVEVVVNKGYKIRFDSNVPELFQSGEPYFVSDLNVMSNEQIPSLVVEKPEQDDLADTAATMMPLINGLADLQVLLDEKERIVGLLHLTNNHAQAQFALGQHLSMSEKKEYAQNMVRLQQVNSRLEKVFGIVNSSSSSLKTKYPTEIETVEHACANAYDLVQQQNKRYPSDPNKPLKSESLIVHLTAILEELGKSNEANNGLIQDLIDSARQTTSPELATLFEQEVVQQVHHLRTALSTNILGCFSSSR</sequence>
<dbReference type="Proteomes" id="UP000001307">
    <property type="component" value="Unassembled WGS sequence"/>
</dbReference>
<dbReference type="GO" id="GO:0006357">
    <property type="term" value="P:regulation of transcription by RNA polymerase II"/>
    <property type="evidence" value="ECO:0007669"/>
    <property type="project" value="TreeGrafter"/>
</dbReference>
<dbReference type="Pfam" id="PF06584">
    <property type="entry name" value="DIRP"/>
    <property type="match status" value="1"/>
</dbReference>
<dbReference type="InParanoid" id="E4XD88"/>
<dbReference type="GO" id="GO:0003677">
    <property type="term" value="F:DNA binding"/>
    <property type="evidence" value="ECO:0007669"/>
    <property type="project" value="TreeGrafter"/>
</dbReference>
<dbReference type="GO" id="GO:0017053">
    <property type="term" value="C:transcription repressor complex"/>
    <property type="evidence" value="ECO:0007669"/>
    <property type="project" value="InterPro"/>
</dbReference>
<dbReference type="GO" id="GO:0006351">
    <property type="term" value="P:DNA-templated transcription"/>
    <property type="evidence" value="ECO:0007669"/>
    <property type="project" value="InterPro"/>
</dbReference>
<gene>
    <name evidence="5" type="ORF">GSOID_T00008127001</name>
    <name evidence="6" type="ORF">GSOID_T00018651001</name>
</gene>
<evidence type="ECO:0000256" key="1">
    <source>
        <dbReference type="ARBA" id="ARBA00004123"/>
    </source>
</evidence>
<dbReference type="EMBL" id="FN654283">
    <property type="protein sequence ID" value="CBY30762.1"/>
    <property type="molecule type" value="Genomic_DNA"/>
</dbReference>
<evidence type="ECO:0000259" key="4">
    <source>
        <dbReference type="SMART" id="SM01135"/>
    </source>
</evidence>
<dbReference type="GO" id="GO:0005654">
    <property type="term" value="C:nucleoplasm"/>
    <property type="evidence" value="ECO:0007669"/>
    <property type="project" value="TreeGrafter"/>
</dbReference>
<evidence type="ECO:0000256" key="2">
    <source>
        <dbReference type="ARBA" id="ARBA00006732"/>
    </source>
</evidence>
<dbReference type="Pfam" id="PF19438">
    <property type="entry name" value="LIN9_C"/>
    <property type="match status" value="1"/>
</dbReference>
<reference evidence="5" key="1">
    <citation type="journal article" date="2010" name="Science">
        <title>Plasticity of animal genome architecture unmasked by rapid evolution of a pelagic tunicate.</title>
        <authorList>
            <person name="Denoeud F."/>
            <person name="Henriet S."/>
            <person name="Mungpakdee S."/>
            <person name="Aury J.M."/>
            <person name="Da Silva C."/>
            <person name="Brinkmann H."/>
            <person name="Mikhaleva J."/>
            <person name="Olsen L.C."/>
            <person name="Jubin C."/>
            <person name="Canestro C."/>
            <person name="Bouquet J.M."/>
            <person name="Danks G."/>
            <person name="Poulain J."/>
            <person name="Campsteijn C."/>
            <person name="Adamski M."/>
            <person name="Cross I."/>
            <person name="Yadetie F."/>
            <person name="Muffato M."/>
            <person name="Louis A."/>
            <person name="Butcher S."/>
            <person name="Tsagkogeorga G."/>
            <person name="Konrad A."/>
            <person name="Singh S."/>
            <person name="Jensen M.F."/>
            <person name="Cong E.H."/>
            <person name="Eikeseth-Otteraa H."/>
            <person name="Noel B."/>
            <person name="Anthouard V."/>
            <person name="Porcel B.M."/>
            <person name="Kachouri-Lafond R."/>
            <person name="Nishino A."/>
            <person name="Ugolini M."/>
            <person name="Chourrout P."/>
            <person name="Nishida H."/>
            <person name="Aasland R."/>
            <person name="Huzurbazar S."/>
            <person name="Westhof E."/>
            <person name="Delsuc F."/>
            <person name="Lehrach H."/>
            <person name="Reinhardt R."/>
            <person name="Weissenbach J."/>
            <person name="Roy S.W."/>
            <person name="Artiguenave F."/>
            <person name="Postlethwait J.H."/>
            <person name="Manak J.R."/>
            <person name="Thompson E.M."/>
            <person name="Jaillon O."/>
            <person name="Du Pasquier L."/>
            <person name="Boudinot P."/>
            <person name="Liberles D.A."/>
            <person name="Volff J.N."/>
            <person name="Philippe H."/>
            <person name="Lenhard B."/>
            <person name="Roest Crollius H."/>
            <person name="Wincker P."/>
            <person name="Chourrout D."/>
        </authorList>
    </citation>
    <scope>NUCLEOTIDE SEQUENCE [LARGE SCALE GENOMIC DNA]</scope>
</reference>
<proteinExistence type="inferred from homology"/>
<dbReference type="AlphaFoldDB" id="E4XD88"/>
<keyword evidence="3" id="KW-0539">Nucleus</keyword>
<dbReference type="PANTHER" id="PTHR21689">
    <property type="entry name" value="LIN-9"/>
    <property type="match status" value="1"/>
</dbReference>
<dbReference type="EMBL" id="FN653038">
    <property type="protein sequence ID" value="CBY24123.1"/>
    <property type="molecule type" value="Genomic_DNA"/>
</dbReference>
<organism evidence="5">
    <name type="scientific">Oikopleura dioica</name>
    <name type="common">Tunicate</name>
    <dbReference type="NCBI Taxonomy" id="34765"/>
    <lineage>
        <taxon>Eukaryota</taxon>
        <taxon>Metazoa</taxon>
        <taxon>Chordata</taxon>
        <taxon>Tunicata</taxon>
        <taxon>Appendicularia</taxon>
        <taxon>Copelata</taxon>
        <taxon>Oikopleuridae</taxon>
        <taxon>Oikopleura</taxon>
    </lineage>
</organism>
<dbReference type="PANTHER" id="PTHR21689:SF2">
    <property type="entry name" value="PROTEIN LIN-9 HOMOLOG"/>
    <property type="match status" value="1"/>
</dbReference>
<accession>E4XD88</accession>
<feature type="domain" description="DIRP" evidence="4">
    <location>
        <begin position="29"/>
        <end position="134"/>
    </location>
</feature>
<evidence type="ECO:0000313" key="7">
    <source>
        <dbReference type="Proteomes" id="UP000001307"/>
    </source>
</evidence>
<dbReference type="OrthoDB" id="2339771at2759"/>
<dbReference type="InterPro" id="IPR045831">
    <property type="entry name" value="LIN9_C"/>
</dbReference>
<dbReference type="InterPro" id="IPR010561">
    <property type="entry name" value="LIN-9/ALY1"/>
</dbReference>
<dbReference type="InterPro" id="IPR033471">
    <property type="entry name" value="DIRP"/>
</dbReference>
<name>E4XD88_OIKDI</name>
<dbReference type="SMART" id="SM01135">
    <property type="entry name" value="DIRP"/>
    <property type="match status" value="1"/>
</dbReference>